<dbReference type="EMBL" id="KB632187">
    <property type="protein sequence ID" value="ERL89783.1"/>
    <property type="molecule type" value="Genomic_DNA"/>
</dbReference>
<reference evidence="1 2" key="1">
    <citation type="journal article" date="2013" name="Genome Biol.">
        <title>Draft genome of the mountain pine beetle, Dendroctonus ponderosae Hopkins, a major forest pest.</title>
        <authorList>
            <person name="Keeling C.I."/>
            <person name="Yuen M.M."/>
            <person name="Liao N.Y."/>
            <person name="Docking T.R."/>
            <person name="Chan S.K."/>
            <person name="Taylor G.A."/>
            <person name="Palmquist D.L."/>
            <person name="Jackman S.D."/>
            <person name="Nguyen A."/>
            <person name="Li M."/>
            <person name="Henderson H."/>
            <person name="Janes J.K."/>
            <person name="Zhao Y."/>
            <person name="Pandoh P."/>
            <person name="Moore R."/>
            <person name="Sperling F.A."/>
            <person name="Huber D.P."/>
            <person name="Birol I."/>
            <person name="Jones S.J."/>
            <person name="Bohlmann J."/>
        </authorList>
    </citation>
    <scope>NUCLEOTIDE SEQUENCE</scope>
</reference>
<dbReference type="Proteomes" id="UP000030742">
    <property type="component" value="Unassembled WGS sequence"/>
</dbReference>
<proteinExistence type="predicted"/>
<evidence type="ECO:0000313" key="2">
    <source>
        <dbReference type="Proteomes" id="UP000030742"/>
    </source>
</evidence>
<evidence type="ECO:0000313" key="1">
    <source>
        <dbReference type="EMBL" id="ERL89783.1"/>
    </source>
</evidence>
<sequence length="13" mass="1556">MQQQAEKLNSTFM</sequence>
<gene>
    <name evidence="1" type="ORF">D910_07144</name>
</gene>
<protein>
    <submittedName>
        <fullName evidence="1">Uncharacterized protein</fullName>
    </submittedName>
</protein>
<organism evidence="1 2">
    <name type="scientific">Dendroctonus ponderosae</name>
    <name type="common">Mountain pine beetle</name>
    <dbReference type="NCBI Taxonomy" id="77166"/>
    <lineage>
        <taxon>Eukaryota</taxon>
        <taxon>Metazoa</taxon>
        <taxon>Ecdysozoa</taxon>
        <taxon>Arthropoda</taxon>
        <taxon>Hexapoda</taxon>
        <taxon>Insecta</taxon>
        <taxon>Pterygota</taxon>
        <taxon>Neoptera</taxon>
        <taxon>Endopterygota</taxon>
        <taxon>Coleoptera</taxon>
        <taxon>Polyphaga</taxon>
        <taxon>Cucujiformia</taxon>
        <taxon>Curculionidae</taxon>
        <taxon>Scolytinae</taxon>
        <taxon>Dendroctonus</taxon>
    </lineage>
</organism>
<name>U4UBS4_DENPD</name>
<accession>U4UBS4</accession>